<evidence type="ECO:0000259" key="3">
    <source>
        <dbReference type="Pfam" id="PF14364"/>
    </source>
</evidence>
<feature type="compositionally biased region" description="Pro residues" evidence="1">
    <location>
        <begin position="44"/>
        <end position="73"/>
    </location>
</feature>
<reference evidence="4" key="1">
    <citation type="submission" date="2020-07" db="EMBL/GenBank/DDBJ databases">
        <authorList>
            <person name="Lin J."/>
        </authorList>
    </citation>
    <scope>NUCLEOTIDE SEQUENCE</scope>
</reference>
<dbReference type="Pfam" id="PF14364">
    <property type="entry name" value="DUF4408"/>
    <property type="match status" value="1"/>
</dbReference>
<dbReference type="InterPro" id="IPR025520">
    <property type="entry name" value="DUF4408"/>
</dbReference>
<sequence length="181" mass="19519">MWEEAIPWIWGWAQGWLTPAVLFVLLNLVIGTIAVTSKGIVPRDPQPPEAPEPSSTPPKPPRASSPAPLPPPRPPEDGNRADPEEDEVDEEEEELRLPHGHQLGRSHSDAHPAAGESPPPPLAARMKKSASEKSAFAHFEAAEVADAVAELCDEDEDEDEDEVEAAAAAAVERWTRAPTTS</sequence>
<feature type="region of interest" description="Disordered" evidence="1">
    <location>
        <begin position="152"/>
        <end position="181"/>
    </location>
</feature>
<proteinExistence type="predicted"/>
<gene>
    <name evidence="4" type="ORF">CB5_LOCUS28513</name>
</gene>
<accession>A0A6V7QPZ5</accession>
<feature type="region of interest" description="Disordered" evidence="1">
    <location>
        <begin position="39"/>
        <end position="134"/>
    </location>
</feature>
<protein>
    <recommendedName>
        <fullName evidence="3">DUF4408 domain-containing protein</fullName>
    </recommendedName>
</protein>
<keyword evidence="2" id="KW-0812">Transmembrane</keyword>
<feature type="compositionally biased region" description="Acidic residues" evidence="1">
    <location>
        <begin position="152"/>
        <end position="164"/>
    </location>
</feature>
<dbReference type="AlphaFoldDB" id="A0A6V7QPZ5"/>
<evidence type="ECO:0000313" key="4">
    <source>
        <dbReference type="EMBL" id="CAD1845302.1"/>
    </source>
</evidence>
<organism evidence="4">
    <name type="scientific">Ananas comosus var. bracteatus</name>
    <name type="common">red pineapple</name>
    <dbReference type="NCBI Taxonomy" id="296719"/>
    <lineage>
        <taxon>Eukaryota</taxon>
        <taxon>Viridiplantae</taxon>
        <taxon>Streptophyta</taxon>
        <taxon>Embryophyta</taxon>
        <taxon>Tracheophyta</taxon>
        <taxon>Spermatophyta</taxon>
        <taxon>Magnoliopsida</taxon>
        <taxon>Liliopsida</taxon>
        <taxon>Poales</taxon>
        <taxon>Bromeliaceae</taxon>
        <taxon>Bromelioideae</taxon>
        <taxon>Ananas</taxon>
    </lineage>
</organism>
<evidence type="ECO:0000256" key="2">
    <source>
        <dbReference type="SAM" id="Phobius"/>
    </source>
</evidence>
<feature type="transmembrane region" description="Helical" evidence="2">
    <location>
        <begin position="16"/>
        <end position="36"/>
    </location>
</feature>
<feature type="compositionally biased region" description="Acidic residues" evidence="1">
    <location>
        <begin position="83"/>
        <end position="94"/>
    </location>
</feature>
<evidence type="ECO:0000256" key="1">
    <source>
        <dbReference type="SAM" id="MobiDB-lite"/>
    </source>
</evidence>
<name>A0A6V7QPZ5_ANACO</name>
<feature type="domain" description="DUF4408" evidence="3">
    <location>
        <begin position="7"/>
        <end position="38"/>
    </location>
</feature>
<keyword evidence="2" id="KW-1133">Transmembrane helix</keyword>
<keyword evidence="2" id="KW-0472">Membrane</keyword>
<dbReference type="EMBL" id="CAJEUB010000001">
    <property type="protein sequence ID" value="CAD1845302.1"/>
    <property type="molecule type" value="Genomic_DNA"/>
</dbReference>